<comment type="similarity">
    <text evidence="1 2">Belongs to the glutamine synthetase family.</text>
</comment>
<gene>
    <name evidence="5" type="ORF">ATZ36_12455</name>
</gene>
<dbReference type="PROSITE" id="PS51986">
    <property type="entry name" value="GS_BETA_GRASP"/>
    <property type="match status" value="1"/>
</dbReference>
<dbReference type="Gene3D" id="3.30.590.10">
    <property type="entry name" value="Glutamine synthetase/guanido kinase, catalytic domain"/>
    <property type="match status" value="1"/>
</dbReference>
<dbReference type="InterPro" id="IPR008147">
    <property type="entry name" value="Gln_synt_N"/>
</dbReference>
<evidence type="ECO:0000259" key="4">
    <source>
        <dbReference type="PROSITE" id="PS51987"/>
    </source>
</evidence>
<dbReference type="GO" id="GO:0006542">
    <property type="term" value="P:glutamine biosynthetic process"/>
    <property type="evidence" value="ECO:0007669"/>
    <property type="project" value="InterPro"/>
</dbReference>
<dbReference type="AlphaFoldDB" id="A0A1E5IN07"/>
<proteinExistence type="inferred from homology"/>
<comment type="caution">
    <text evidence="5">The sequence shown here is derived from an EMBL/GenBank/DDBJ whole genome shotgun (WGS) entry which is preliminary data.</text>
</comment>
<dbReference type="InterPro" id="IPR052725">
    <property type="entry name" value="GS_Type-3"/>
</dbReference>
<dbReference type="PROSITE" id="PS51987">
    <property type="entry name" value="GS_CATALYTIC"/>
    <property type="match status" value="1"/>
</dbReference>
<dbReference type="Pfam" id="PF18318">
    <property type="entry name" value="Gln-synt_C-ter"/>
    <property type="match status" value="1"/>
</dbReference>
<dbReference type="Gene3D" id="1.20.120.1560">
    <property type="match status" value="1"/>
</dbReference>
<dbReference type="PANTHER" id="PTHR42974:SF1">
    <property type="entry name" value="TYPE-3 GLUTAMINE SYNTHETASE"/>
    <property type="match status" value="1"/>
</dbReference>
<evidence type="ECO:0000313" key="6">
    <source>
        <dbReference type="Proteomes" id="UP000095237"/>
    </source>
</evidence>
<protein>
    <submittedName>
        <fullName evidence="5">Uncharacterized protein</fullName>
    </submittedName>
</protein>
<dbReference type="InterPro" id="IPR027303">
    <property type="entry name" value="Gln_synth_gly_rich_site"/>
</dbReference>
<evidence type="ECO:0000256" key="2">
    <source>
        <dbReference type="RuleBase" id="RU000384"/>
    </source>
</evidence>
<dbReference type="InterPro" id="IPR022147">
    <property type="entry name" value="GSIII_N"/>
</dbReference>
<dbReference type="SMART" id="SM01230">
    <property type="entry name" value="Gln-synt_C"/>
    <property type="match status" value="1"/>
</dbReference>
<dbReference type="InterPro" id="IPR014746">
    <property type="entry name" value="Gln_synth/guanido_kin_cat_dom"/>
</dbReference>
<dbReference type="Pfam" id="PF00120">
    <property type="entry name" value="Gln-synt_C"/>
    <property type="match status" value="1"/>
</dbReference>
<dbReference type="SUPFAM" id="SSF55931">
    <property type="entry name" value="Glutamine synthetase/guanido kinase"/>
    <property type="match status" value="1"/>
</dbReference>
<dbReference type="Proteomes" id="UP000095237">
    <property type="component" value="Unassembled WGS sequence"/>
</dbReference>
<evidence type="ECO:0000259" key="3">
    <source>
        <dbReference type="PROSITE" id="PS51986"/>
    </source>
</evidence>
<keyword evidence="6" id="KW-1185">Reference proteome</keyword>
<organism evidence="5 6">
    <name type="scientific">Endomicrobium trichonymphae</name>
    <dbReference type="NCBI Taxonomy" id="1408204"/>
    <lineage>
        <taxon>Bacteria</taxon>
        <taxon>Pseudomonadati</taxon>
        <taxon>Elusimicrobiota</taxon>
        <taxon>Endomicrobiia</taxon>
        <taxon>Endomicrobiales</taxon>
        <taxon>Endomicrobiaceae</taxon>
        <taxon>Candidatus Endomicrobiellum</taxon>
    </lineage>
</organism>
<reference evidence="5 6" key="1">
    <citation type="submission" date="2015-11" db="EMBL/GenBank/DDBJ databases">
        <title>Evidence for parallel genomic evolution in an endosymbiosis of termite gut flagellates.</title>
        <authorList>
            <person name="Zheng H."/>
        </authorList>
    </citation>
    <scope>NUCLEOTIDE SEQUENCE [LARGE SCALE GENOMIC DNA]</scope>
    <source>
        <strain evidence="5 6">CET450</strain>
    </source>
</reference>
<dbReference type="InterPro" id="IPR008146">
    <property type="entry name" value="Gln_synth_cat_dom"/>
</dbReference>
<dbReference type="GO" id="GO:0004356">
    <property type="term" value="F:glutamine synthetase activity"/>
    <property type="evidence" value="ECO:0007669"/>
    <property type="project" value="InterPro"/>
</dbReference>
<dbReference type="Pfam" id="PF12437">
    <property type="entry name" value="GSIII_N"/>
    <property type="match status" value="1"/>
</dbReference>
<feature type="domain" description="GS beta-grasp" evidence="3">
    <location>
        <begin position="11"/>
        <end position="104"/>
    </location>
</feature>
<evidence type="ECO:0000256" key="1">
    <source>
        <dbReference type="PROSITE-ProRule" id="PRU01330"/>
    </source>
</evidence>
<dbReference type="InterPro" id="IPR040577">
    <property type="entry name" value="Gln-synt_C"/>
</dbReference>
<evidence type="ECO:0000313" key="5">
    <source>
        <dbReference type="EMBL" id="OEG71831.1"/>
    </source>
</evidence>
<dbReference type="EMBL" id="LNVX01000045">
    <property type="protein sequence ID" value="OEG71831.1"/>
    <property type="molecule type" value="Genomic_DNA"/>
</dbReference>
<accession>A0A1E5IN07</accession>
<dbReference type="PROSITE" id="PS00181">
    <property type="entry name" value="GLNA_ATP"/>
    <property type="match status" value="1"/>
</dbReference>
<feature type="domain" description="GS catalytic" evidence="4">
    <location>
        <begin position="109"/>
        <end position="541"/>
    </location>
</feature>
<sequence>MKEWALENGATHFTHWFQPQRVGTAQKHDSFIDYSACGEIIERFSASQLVQSEPDASSFPSGGIRSTFEARGYTAWDPTSPVFLLEAGKTKTLVIPSVFLSWTGEVLDLKTPLLRSLTALNEKLINLQKLLGNKNAKQIKVFAGIEQEYFLLSKEIVKSRPDITVTGRTLFGNTPAKGQQMEDHYFGNIKGNILEFMEDVDHELYRKGIPVKTRHNEVAPNQFELAPLYQVENLAIDHNLEIMEILRKVADKHNMVALLHEKPFAGVNGSGKHFNWSIGDNTGTNYFEPSKSPLKNISFLLAISAVLLGIKKFGGILRASVADAGNDYRLGANEAPPAIMSVYLGEFIRNLLDSIEKASIINEKEVNEITLGVQNLPKVNKDYSDRNRTSPVAFTGNKFEFRALGSSANPSEAGTMLNLITTYGFDEIYKRIKSKKGDDVKKKALEVVKEIITETKDIRFEKNGYSQDWHEESAKRGLPNAKNTPQALKLFLTDDVIKVFSKYNILTERELRSKIEIKLENYLKTKEIEYKYAVKVVNTLLLPAILKQINLLAKANENLSKFNIKPEIFSKEFETLIKLYDDIKKYCIDLDNFLAADHSDITATADEFSSKGTEILTKLREKVDIAEDLVADEFWPMASYQKLLNTF</sequence>
<name>A0A1E5IN07_ENDTX</name>
<dbReference type="PANTHER" id="PTHR42974">
    <property type="entry name" value="GLUTAMINE SYNTHETASE"/>
    <property type="match status" value="1"/>
</dbReference>